<feature type="domain" description="MobA-like NTP transferase" evidence="1">
    <location>
        <begin position="8"/>
        <end position="168"/>
    </location>
</feature>
<protein>
    <submittedName>
        <fullName evidence="2">Nucleotidyltransferase family protein</fullName>
    </submittedName>
</protein>
<name>A0ABY2WNY1_9FLAO</name>
<dbReference type="Proteomes" id="UP000751614">
    <property type="component" value="Unassembled WGS sequence"/>
</dbReference>
<dbReference type="EMBL" id="VCNI01000001">
    <property type="protein sequence ID" value="TMU56452.1"/>
    <property type="molecule type" value="Genomic_DNA"/>
</dbReference>
<evidence type="ECO:0000313" key="2">
    <source>
        <dbReference type="EMBL" id="TMU56452.1"/>
    </source>
</evidence>
<dbReference type="Pfam" id="PF12804">
    <property type="entry name" value="NTP_transf_3"/>
    <property type="match status" value="1"/>
</dbReference>
<sequence>MTKQISTIILAAGASTRMPGTIKQLLPWRKTTLLGNAIEQAKPVSSKVYVVLGANAKHISESMEITANVVHNPDWNTGMGSSIAFGMNEVMKSDEIPQAVLLMLADQPLIDSSYLTALKTKFFAGTNKIVATEYENGLGVPAIFHVSLFEELSRLDQKFGARKIIAKYKKDCISIPSMDKSIDIDTIDEYNYIIEKQDINNENI</sequence>
<dbReference type="Gene3D" id="3.90.550.10">
    <property type="entry name" value="Spore Coat Polysaccharide Biosynthesis Protein SpsA, Chain A"/>
    <property type="match status" value="1"/>
</dbReference>
<proteinExistence type="predicted"/>
<comment type="caution">
    <text evidence="2">The sequence shown here is derived from an EMBL/GenBank/DDBJ whole genome shotgun (WGS) entry which is preliminary data.</text>
</comment>
<evidence type="ECO:0000313" key="3">
    <source>
        <dbReference type="Proteomes" id="UP000751614"/>
    </source>
</evidence>
<dbReference type="RefSeq" id="WP_138832918.1">
    <property type="nucleotide sequence ID" value="NZ_VCNI01000001.1"/>
</dbReference>
<dbReference type="InterPro" id="IPR029044">
    <property type="entry name" value="Nucleotide-diphossugar_trans"/>
</dbReference>
<dbReference type="SUPFAM" id="SSF53448">
    <property type="entry name" value="Nucleotide-diphospho-sugar transferases"/>
    <property type="match status" value="1"/>
</dbReference>
<organism evidence="2 3">
    <name type="scientific">Flagellimonas algicola</name>
    <dbReference type="NCBI Taxonomy" id="2583815"/>
    <lineage>
        <taxon>Bacteria</taxon>
        <taxon>Pseudomonadati</taxon>
        <taxon>Bacteroidota</taxon>
        <taxon>Flavobacteriia</taxon>
        <taxon>Flavobacteriales</taxon>
        <taxon>Flavobacteriaceae</taxon>
        <taxon>Flagellimonas</taxon>
    </lineage>
</organism>
<evidence type="ECO:0000259" key="1">
    <source>
        <dbReference type="Pfam" id="PF12804"/>
    </source>
</evidence>
<dbReference type="PANTHER" id="PTHR43777:SF1">
    <property type="entry name" value="MOLYBDENUM COFACTOR CYTIDYLYLTRANSFERASE"/>
    <property type="match status" value="1"/>
</dbReference>
<keyword evidence="3" id="KW-1185">Reference proteome</keyword>
<dbReference type="CDD" id="cd04182">
    <property type="entry name" value="GT_2_like_f"/>
    <property type="match status" value="1"/>
</dbReference>
<accession>A0ABY2WNY1</accession>
<reference evidence="2 3" key="1">
    <citation type="submission" date="2019-05" db="EMBL/GenBank/DDBJ databases">
        <title>Flagellimonas sp. AsT0115, sp. nov., isolated from a marine red algae, Asparagopsis taxiformis.</title>
        <authorList>
            <person name="Kim J."/>
            <person name="Jeong S.E."/>
            <person name="Jeon C.O."/>
        </authorList>
    </citation>
    <scope>NUCLEOTIDE SEQUENCE [LARGE SCALE GENOMIC DNA]</scope>
    <source>
        <strain evidence="2 3">AsT0115</strain>
    </source>
</reference>
<gene>
    <name evidence="2" type="ORF">FGG15_02625</name>
</gene>
<dbReference type="InterPro" id="IPR025877">
    <property type="entry name" value="MobA-like_NTP_Trfase"/>
</dbReference>
<dbReference type="PANTHER" id="PTHR43777">
    <property type="entry name" value="MOLYBDENUM COFACTOR CYTIDYLYLTRANSFERASE"/>
    <property type="match status" value="1"/>
</dbReference>